<reference evidence="2 3" key="1">
    <citation type="journal article" date="2021" name="Environ. Microbiol.">
        <title>Gene family expansions and transcriptome signatures uncover fungal adaptations to wood decay.</title>
        <authorList>
            <person name="Hage H."/>
            <person name="Miyauchi S."/>
            <person name="Viragh M."/>
            <person name="Drula E."/>
            <person name="Min B."/>
            <person name="Chaduli D."/>
            <person name="Navarro D."/>
            <person name="Favel A."/>
            <person name="Norest M."/>
            <person name="Lesage-Meessen L."/>
            <person name="Balint B."/>
            <person name="Merenyi Z."/>
            <person name="de Eugenio L."/>
            <person name="Morin E."/>
            <person name="Martinez A.T."/>
            <person name="Baldrian P."/>
            <person name="Stursova M."/>
            <person name="Martinez M.J."/>
            <person name="Novotny C."/>
            <person name="Magnuson J.K."/>
            <person name="Spatafora J.W."/>
            <person name="Maurice S."/>
            <person name="Pangilinan J."/>
            <person name="Andreopoulos W."/>
            <person name="LaButti K."/>
            <person name="Hundley H."/>
            <person name="Na H."/>
            <person name="Kuo A."/>
            <person name="Barry K."/>
            <person name="Lipzen A."/>
            <person name="Henrissat B."/>
            <person name="Riley R."/>
            <person name="Ahrendt S."/>
            <person name="Nagy L.G."/>
            <person name="Grigoriev I.V."/>
            <person name="Martin F."/>
            <person name="Rosso M.N."/>
        </authorList>
    </citation>
    <scope>NUCLEOTIDE SEQUENCE [LARGE SCALE GENOMIC DNA]</scope>
    <source>
        <strain evidence="2 3">CIRM-BRFM 1785</strain>
    </source>
</reference>
<keyword evidence="1" id="KW-0812">Transmembrane</keyword>
<sequence>MENCWNNDWADMGGLAVNAIRDANTVFGGLGVYSVVEVFFLAGLSVFLTELEVFWVPSRMARLCKVFWMFTHRAHQDMTSLLQPCWHGFILAADQKQRLQYANWLNVYAKQKTLVSARMKALYKDYTDVLQQHHCKSEDVIICGEDCQLYDVFEPTLIQAALSEKAVNLGHLIFGTDEWTLLSGTSGKSTQPGDPLTMTLPRLGLKLSDLKPCTHLNLQAYSNLFLLP</sequence>
<comment type="caution">
    <text evidence="2">The sequence shown here is derived from an EMBL/GenBank/DDBJ whole genome shotgun (WGS) entry which is preliminary data.</text>
</comment>
<dbReference type="EMBL" id="JADCUA010000008">
    <property type="protein sequence ID" value="KAH9837942.1"/>
    <property type="molecule type" value="Genomic_DNA"/>
</dbReference>
<evidence type="ECO:0000313" key="3">
    <source>
        <dbReference type="Proteomes" id="UP000814176"/>
    </source>
</evidence>
<accession>A0ABQ8KJG6</accession>
<dbReference type="GeneID" id="72008105"/>
<keyword evidence="3" id="KW-1185">Reference proteome</keyword>
<evidence type="ECO:0000313" key="2">
    <source>
        <dbReference type="EMBL" id="KAH9837942.1"/>
    </source>
</evidence>
<keyword evidence="1" id="KW-0472">Membrane</keyword>
<dbReference type="Proteomes" id="UP000814176">
    <property type="component" value="Unassembled WGS sequence"/>
</dbReference>
<protein>
    <submittedName>
        <fullName evidence="2">Uncharacterized protein</fullName>
    </submittedName>
</protein>
<name>A0ABQ8KJG6_9APHY</name>
<feature type="transmembrane region" description="Helical" evidence="1">
    <location>
        <begin position="32"/>
        <end position="55"/>
    </location>
</feature>
<dbReference type="RefSeq" id="XP_047779980.1">
    <property type="nucleotide sequence ID" value="XM_047927373.1"/>
</dbReference>
<organism evidence="2 3">
    <name type="scientific">Rhodofomes roseus</name>
    <dbReference type="NCBI Taxonomy" id="34475"/>
    <lineage>
        <taxon>Eukaryota</taxon>
        <taxon>Fungi</taxon>
        <taxon>Dikarya</taxon>
        <taxon>Basidiomycota</taxon>
        <taxon>Agaricomycotina</taxon>
        <taxon>Agaricomycetes</taxon>
        <taxon>Polyporales</taxon>
        <taxon>Rhodofomes</taxon>
    </lineage>
</organism>
<keyword evidence="1" id="KW-1133">Transmembrane helix</keyword>
<proteinExistence type="predicted"/>
<gene>
    <name evidence="2" type="ORF">C8Q71DRAFT_857114</name>
</gene>
<evidence type="ECO:0000256" key="1">
    <source>
        <dbReference type="SAM" id="Phobius"/>
    </source>
</evidence>